<comment type="caution">
    <text evidence="1">The sequence shown here is derived from an EMBL/GenBank/DDBJ whole genome shotgun (WGS) entry which is preliminary data.</text>
</comment>
<evidence type="ECO:0000313" key="2">
    <source>
        <dbReference type="Proteomes" id="UP001500582"/>
    </source>
</evidence>
<dbReference type="Proteomes" id="UP001500582">
    <property type="component" value="Unassembled WGS sequence"/>
</dbReference>
<gene>
    <name evidence="1" type="ORF">GCM10023149_08510</name>
</gene>
<accession>A0ABP8FXK5</accession>
<proteinExistence type="predicted"/>
<keyword evidence="2" id="KW-1185">Reference proteome</keyword>
<evidence type="ECO:0000313" key="1">
    <source>
        <dbReference type="EMBL" id="GAA4312953.1"/>
    </source>
</evidence>
<reference evidence="2" key="1">
    <citation type="journal article" date="2019" name="Int. J. Syst. Evol. Microbiol.">
        <title>The Global Catalogue of Microorganisms (GCM) 10K type strain sequencing project: providing services to taxonomists for standard genome sequencing and annotation.</title>
        <authorList>
            <consortium name="The Broad Institute Genomics Platform"/>
            <consortium name="The Broad Institute Genome Sequencing Center for Infectious Disease"/>
            <person name="Wu L."/>
            <person name="Ma J."/>
        </authorList>
    </citation>
    <scope>NUCLEOTIDE SEQUENCE [LARGE SCALE GENOMIC DNA]</scope>
    <source>
        <strain evidence="2">JCM 17705</strain>
    </source>
</reference>
<evidence type="ECO:0008006" key="3">
    <source>
        <dbReference type="Google" id="ProtNLM"/>
    </source>
</evidence>
<protein>
    <recommendedName>
        <fullName evidence="3">DUF4397 domain-containing protein</fullName>
    </recommendedName>
</protein>
<organism evidence="1 2">
    <name type="scientific">Mucilaginibacter gynuensis</name>
    <dbReference type="NCBI Taxonomy" id="1302236"/>
    <lineage>
        <taxon>Bacteria</taxon>
        <taxon>Pseudomonadati</taxon>
        <taxon>Bacteroidota</taxon>
        <taxon>Sphingobacteriia</taxon>
        <taxon>Sphingobacteriales</taxon>
        <taxon>Sphingobacteriaceae</taxon>
        <taxon>Mucilaginibacter</taxon>
    </lineage>
</organism>
<sequence length="581" mass="64242">MKMMKSLKTLYLLLIVLLSGSLYLQSCKKEAASLSKFEPIEITKLDTLHIFNLLPDSSFSPMGYALYAISGTDTSMIYSNSKWGIRGTQGSGIPPIMTLPHTGGTYRFKVAKIPNYSPISNKIDERKVICTSAEINIPPNSGFNNLVLYAGPDGKYDVKYIPMTAINEPPPVPGKFKVRIVNFGYHLPVMRNTYELPYDFPNSTGKQFPVSLQYADSTAVSGLQQVPYGSTSNYAEVPYGMQQLLLFNQYPDSLKYFNYSGKFNNLTSSFGIAFSMAGAGEIYFSVHPFYTDPSGFFQGIGSNAGNRGSYPFNAGACYSIYVFGNMYNVILDKQYGANTLDDFGKVQVVNANPGQQDLQLTMKPQTGETHQYNSLPFGKYTAPITVPSGNVTCTFTQGGRTLYTYDIKIPRLANYTLYYTADQNNTPQVFQQSNNISTTDYQAPGYAGPGYIEPVKFKVFNLCADAGNMFVTSATVIGGTDTRMTADMGYKSYATESNNTFTAVFDGRVQLQPATFNLRLSTQRPDTLASKKVFSIESKAFFPLKTNPGNYTMAAIGLLNTADEKQKLRLIMIKHTNYTNK</sequence>
<name>A0ABP8FXK5_9SPHI</name>
<dbReference type="EMBL" id="BAABFT010000002">
    <property type="protein sequence ID" value="GAA4312953.1"/>
    <property type="molecule type" value="Genomic_DNA"/>
</dbReference>